<keyword evidence="2" id="KW-0813">Transport</keyword>
<gene>
    <name evidence="4" type="ORF">GOM49_04030</name>
</gene>
<reference evidence="4 5" key="1">
    <citation type="submission" date="2019-12" db="EMBL/GenBank/DDBJ databases">
        <title>Genome sequenceing of Clostridium bovifaecis.</title>
        <authorList>
            <person name="Yao Y."/>
        </authorList>
    </citation>
    <scope>NUCLEOTIDE SEQUENCE [LARGE SCALE GENOMIC DNA]</scope>
    <source>
        <strain evidence="4 5">BXX</strain>
    </source>
</reference>
<keyword evidence="3" id="KW-0732">Signal</keyword>
<evidence type="ECO:0000256" key="3">
    <source>
        <dbReference type="ARBA" id="ARBA00022729"/>
    </source>
</evidence>
<evidence type="ECO:0000256" key="1">
    <source>
        <dbReference type="ARBA" id="ARBA00008520"/>
    </source>
</evidence>
<keyword evidence="5" id="KW-1185">Reference proteome</keyword>
<dbReference type="Gene3D" id="3.40.190.10">
    <property type="entry name" value="Periplasmic binding protein-like II"/>
    <property type="match status" value="1"/>
</dbReference>
<dbReference type="AlphaFoldDB" id="A0A6I6EPR8"/>
<dbReference type="Proteomes" id="UP000422764">
    <property type="component" value="Chromosome"/>
</dbReference>
<evidence type="ECO:0000313" key="5">
    <source>
        <dbReference type="Proteomes" id="UP000422764"/>
    </source>
</evidence>
<dbReference type="PANTHER" id="PTHR43649:SF34">
    <property type="entry name" value="ABC TRANSPORTER PERIPLASMIC-BINDING PROTEIN YCJN-RELATED"/>
    <property type="match status" value="1"/>
</dbReference>
<dbReference type="Pfam" id="PF01547">
    <property type="entry name" value="SBP_bac_1"/>
    <property type="match status" value="1"/>
</dbReference>
<dbReference type="EMBL" id="CP046522">
    <property type="protein sequence ID" value="QGU94383.1"/>
    <property type="molecule type" value="Genomic_DNA"/>
</dbReference>
<proteinExistence type="inferred from homology"/>
<name>A0A6I6EPR8_9CLOT</name>
<protein>
    <submittedName>
        <fullName evidence="4">Extracellular solute-binding protein</fullName>
    </submittedName>
</protein>
<accession>A0A6I6EPR8</accession>
<comment type="similarity">
    <text evidence="1">Belongs to the bacterial solute-binding protein 1 family.</text>
</comment>
<dbReference type="InterPro" id="IPR050490">
    <property type="entry name" value="Bact_solute-bd_prot1"/>
</dbReference>
<dbReference type="InterPro" id="IPR006059">
    <property type="entry name" value="SBP"/>
</dbReference>
<organism evidence="4 5">
    <name type="scientific">Clostridium bovifaecis</name>
    <dbReference type="NCBI Taxonomy" id="2184719"/>
    <lineage>
        <taxon>Bacteria</taxon>
        <taxon>Bacillati</taxon>
        <taxon>Bacillota</taxon>
        <taxon>Clostridia</taxon>
        <taxon>Eubacteriales</taxon>
        <taxon>Clostridiaceae</taxon>
        <taxon>Clostridium</taxon>
    </lineage>
</organism>
<dbReference type="PANTHER" id="PTHR43649">
    <property type="entry name" value="ARABINOSE-BINDING PROTEIN-RELATED"/>
    <property type="match status" value="1"/>
</dbReference>
<dbReference type="SUPFAM" id="SSF53850">
    <property type="entry name" value="Periplasmic binding protein-like II"/>
    <property type="match status" value="1"/>
</dbReference>
<evidence type="ECO:0000256" key="2">
    <source>
        <dbReference type="ARBA" id="ARBA00022448"/>
    </source>
</evidence>
<sequence length="400" mass="45554">MFYEINNFLEHSFLQLGEMCMKKMLKVLAVADPAVFAYSDKNYGILQKFKGDFSVDFNIVPFAEYYPAMMEAFEGKKQYDVVMVAGHLWLKDFVDKKYLAPVDSNYDDNYEYNDILPVIREEMKIDGVQYLYPSFCDGHVVLYRKSVVEKVLGKCPDNVLTTDELIDMVEKCDGYNHMKGIVLKAHESEIFLDFLPYLRNEGVDAIDEATHTPTFNNEKGENALKKYMSLKKFAPANTSEFGNDEVRTAFQKKECVFAVTWGGQLGVVLGEGCIEKEDIGFAALKTSWNVTWSFGINALSESVKEANEFLRYITSKAVDKVVGGYAGSPVRKSTYLEDMNKYNWYEMHLELVQNYAKPLPQILKAGDKFGVLYEAVSKAFNEKAAIKDALNEAEEKMLKI</sequence>
<evidence type="ECO:0000313" key="4">
    <source>
        <dbReference type="EMBL" id="QGU94383.1"/>
    </source>
</evidence>